<accession>A0ABW4GT24</accession>
<feature type="domain" description="DUF348" evidence="2">
    <location>
        <begin position="80"/>
        <end position="109"/>
    </location>
</feature>
<dbReference type="Proteomes" id="UP001597097">
    <property type="component" value="Unassembled WGS sequence"/>
</dbReference>
<dbReference type="RefSeq" id="WP_219534013.1">
    <property type="nucleotide sequence ID" value="NZ_JAHKRM010000020.1"/>
</dbReference>
<dbReference type="InterPro" id="IPR007137">
    <property type="entry name" value="DUF348"/>
</dbReference>
<gene>
    <name evidence="4" type="ORF">ACFSJ0_51565</name>
</gene>
<organism evidence="4 5">
    <name type="scientific">Nonomuraea guangzhouensis</name>
    <dbReference type="NCBI Taxonomy" id="1291555"/>
    <lineage>
        <taxon>Bacteria</taxon>
        <taxon>Bacillati</taxon>
        <taxon>Actinomycetota</taxon>
        <taxon>Actinomycetes</taxon>
        <taxon>Streptosporangiales</taxon>
        <taxon>Streptosporangiaceae</taxon>
        <taxon>Nonomuraea</taxon>
    </lineage>
</organism>
<evidence type="ECO:0000256" key="1">
    <source>
        <dbReference type="ARBA" id="ARBA00022801"/>
    </source>
</evidence>
<protein>
    <submittedName>
        <fullName evidence="4">Ubiquitin-like domain-containing protein</fullName>
    </submittedName>
</protein>
<comment type="caution">
    <text evidence="4">The sequence shown here is derived from an EMBL/GenBank/DDBJ whole genome shotgun (WGS) entry which is preliminary data.</text>
</comment>
<dbReference type="Pfam" id="PF03990">
    <property type="entry name" value="DUF348"/>
    <property type="match status" value="3"/>
</dbReference>
<keyword evidence="5" id="KW-1185">Reference proteome</keyword>
<feature type="domain" description="DUF348" evidence="2">
    <location>
        <begin position="23"/>
        <end position="61"/>
    </location>
</feature>
<evidence type="ECO:0000259" key="3">
    <source>
        <dbReference type="Pfam" id="PF06737"/>
    </source>
</evidence>
<evidence type="ECO:0000313" key="5">
    <source>
        <dbReference type="Proteomes" id="UP001597097"/>
    </source>
</evidence>
<dbReference type="CDD" id="cd13925">
    <property type="entry name" value="RPF"/>
    <property type="match status" value="1"/>
</dbReference>
<dbReference type="InterPro" id="IPR010618">
    <property type="entry name" value="RPF"/>
</dbReference>
<feature type="domain" description="DUF348" evidence="2">
    <location>
        <begin position="137"/>
        <end position="176"/>
    </location>
</feature>
<evidence type="ECO:0000313" key="4">
    <source>
        <dbReference type="EMBL" id="MFD1545559.1"/>
    </source>
</evidence>
<name>A0ABW4GT24_9ACTN</name>
<feature type="domain" description="Resuscitation-promoting factor core lysozyme-like" evidence="3">
    <location>
        <begin position="206"/>
        <end position="267"/>
    </location>
</feature>
<sequence length="285" mass="30520">MFCLLAVVAVGGIMTVARLVKSVVLVVDGKQIALRSFAGSVREVLGEAGVPVGSGDSVRPAGQERLVDGTWIEVRHARPITLTVDGRTTQHLVTATNVGDALAELDISPAGGRLSLPPGRNVPLSGISLSMYTRREVYVETGGVRTATTTTARTVREVLRQRRVPLHRGYRVRPPLDSFPAQGAVIRVSPPPPPHTVVVPAAVAGLNWTALALCMSNGNPLAVNPAGPYYGMYGFSLPMWAAVGGTGLPHTWPAEEQTYRAQLLYQLVDGRWQGQWRECGSRLFG</sequence>
<dbReference type="EMBL" id="JBHUCM010000048">
    <property type="protein sequence ID" value="MFD1545559.1"/>
    <property type="molecule type" value="Genomic_DNA"/>
</dbReference>
<dbReference type="Pfam" id="PF06737">
    <property type="entry name" value="Transglycosylas"/>
    <property type="match status" value="1"/>
</dbReference>
<reference evidence="5" key="1">
    <citation type="journal article" date="2019" name="Int. J. Syst. Evol. Microbiol.">
        <title>The Global Catalogue of Microorganisms (GCM) 10K type strain sequencing project: providing services to taxonomists for standard genome sequencing and annotation.</title>
        <authorList>
            <consortium name="The Broad Institute Genomics Platform"/>
            <consortium name="The Broad Institute Genome Sequencing Center for Infectious Disease"/>
            <person name="Wu L."/>
            <person name="Ma J."/>
        </authorList>
    </citation>
    <scope>NUCLEOTIDE SEQUENCE [LARGE SCALE GENOMIC DNA]</scope>
    <source>
        <strain evidence="5">CGMCC 1.15399</strain>
    </source>
</reference>
<evidence type="ECO:0000259" key="2">
    <source>
        <dbReference type="Pfam" id="PF03990"/>
    </source>
</evidence>
<proteinExistence type="predicted"/>
<keyword evidence="1" id="KW-0378">Hydrolase</keyword>